<reference evidence="2" key="2">
    <citation type="submission" date="2025-05" db="UniProtKB">
        <authorList>
            <consortium name="EnsemblMetazoa"/>
        </authorList>
    </citation>
    <scope>IDENTIFICATION</scope>
    <source>
        <strain evidence="2">Foshan</strain>
    </source>
</reference>
<dbReference type="Gene3D" id="3.30.420.10">
    <property type="entry name" value="Ribonuclease H-like superfamily/Ribonuclease H"/>
    <property type="match status" value="1"/>
</dbReference>
<evidence type="ECO:0000313" key="2">
    <source>
        <dbReference type="EnsemblMetazoa" id="AALFPA23_002568.P2460"/>
    </source>
</evidence>
<dbReference type="SUPFAM" id="SSF53098">
    <property type="entry name" value="Ribonuclease H-like"/>
    <property type="match status" value="1"/>
</dbReference>
<dbReference type="InterPro" id="IPR040676">
    <property type="entry name" value="DUF5641"/>
</dbReference>
<dbReference type="InterPro" id="IPR008042">
    <property type="entry name" value="Retrotrans_Pao"/>
</dbReference>
<dbReference type="PROSITE" id="PS50994">
    <property type="entry name" value="INTEGRASE"/>
    <property type="match status" value="1"/>
</dbReference>
<dbReference type="Proteomes" id="UP000069940">
    <property type="component" value="Unassembled WGS sequence"/>
</dbReference>
<sequence>MYRQVMVDRRDIDYQRIIWRTNANDPIEHYRLLTVTYGTGCAAYLAIEALVRAARSSSSIYPSAAEHIIEDRYVDDLMPGADSLEEACTLRKQIVQILDAAGFPLRKWTTNQPALLEDVSEAQIEAVPLQLNGERSVVKALGVQWLPYEDVFIFKVCLPEEVGVTKRQLLSESSRLFDPFGWLSPVIIKAKICYQQTWLYDLHFDDPLPEAVLQEWLDLRNNLNQLEQVRISRWIPNHNGHIQLLGFCDASETAYAAVVYARSIDGEGEVHVQLFAAKTKLAPVKQVTLPRLELNAAVLLTDLMQKLSLSLGHLQVEYRAWTDSTIVLQWLSALPRRWKTYVANRTSAIQEFMPRNRWNYVSSKENPADCASRGMSPTELVNYSLWWRGPAWLCEDESAWSSSNPGLVADEDLLEERTKEFSTFLTSVERPGTTFEIESAILQRPSKLNSAVRVLAQVKRAVKPRRSRPNGFLTVDELRSADSAMIRLAQRDEFGNEIQRLNQGKEVSRKSRLRQLFPFVDGDGILRVGGRLQNSPISYDRKHPIILPKTHRYTRLLAEQIHVENLHCGPSLLIATLNQRFWILGCSTVTRQVVKDCVTCVRLKGQTASQLMGNLPAIRTTPTRAFTHVGVDYAVLVKSSHLRGSRTTKGYISVFICLSTKSVHLEAAGDLSTNSFLMALKRFVGRRGLCLELWSDNGTNFIGASNQLQASTDIEANEDLKEVYELVQSMPHYEAVVQFLANKGIKWQFITPSSPHKRGIWEAAVKSAKKHLRAVIGKEPLTFEELVQTEACLNSRPLCAISADPGCVEPLTPVHFLIGQPLNLIPEQGIKHLPVNRLDMYQRLQRYTDEIWRRWQDEYLATLQSRHKWSGTQPNLKVGQLVTIKNENLPPSQWEMARISEVHPDKEGRVRTVTLRRGQTELQRSVSKMCPLLDN</sequence>
<dbReference type="Pfam" id="PF18701">
    <property type="entry name" value="DUF5641"/>
    <property type="match status" value="1"/>
</dbReference>
<reference evidence="3" key="1">
    <citation type="journal article" date="2015" name="Proc. Natl. Acad. Sci. U.S.A.">
        <title>Genome sequence of the Asian Tiger mosquito, Aedes albopictus, reveals insights into its biology, genetics, and evolution.</title>
        <authorList>
            <person name="Chen X.G."/>
            <person name="Jiang X."/>
            <person name="Gu J."/>
            <person name="Xu M."/>
            <person name="Wu Y."/>
            <person name="Deng Y."/>
            <person name="Zhang C."/>
            <person name="Bonizzoni M."/>
            <person name="Dermauw W."/>
            <person name="Vontas J."/>
            <person name="Armbruster P."/>
            <person name="Huang X."/>
            <person name="Yang Y."/>
            <person name="Zhang H."/>
            <person name="He W."/>
            <person name="Peng H."/>
            <person name="Liu Y."/>
            <person name="Wu K."/>
            <person name="Chen J."/>
            <person name="Lirakis M."/>
            <person name="Topalis P."/>
            <person name="Van Leeuwen T."/>
            <person name="Hall A.B."/>
            <person name="Jiang X."/>
            <person name="Thorpe C."/>
            <person name="Mueller R.L."/>
            <person name="Sun C."/>
            <person name="Waterhouse R.M."/>
            <person name="Yan G."/>
            <person name="Tu Z.J."/>
            <person name="Fang X."/>
            <person name="James A.A."/>
        </authorList>
    </citation>
    <scope>NUCLEOTIDE SEQUENCE [LARGE SCALE GENOMIC DNA]</scope>
    <source>
        <strain evidence="3">Foshan</strain>
    </source>
</reference>
<dbReference type="InterPro" id="IPR001584">
    <property type="entry name" value="Integrase_cat-core"/>
</dbReference>
<dbReference type="RefSeq" id="XP_062713756.1">
    <property type="nucleotide sequence ID" value="XM_062857772.1"/>
</dbReference>
<dbReference type="EnsemblMetazoa" id="AALFPA23_002568.R2460">
    <property type="protein sequence ID" value="AALFPA23_002568.P2460"/>
    <property type="gene ID" value="AALFPA23_002568"/>
</dbReference>
<dbReference type="Pfam" id="PF17921">
    <property type="entry name" value="Integrase_H2C2"/>
    <property type="match status" value="1"/>
</dbReference>
<dbReference type="Pfam" id="PF05380">
    <property type="entry name" value="Peptidase_A17"/>
    <property type="match status" value="1"/>
</dbReference>
<dbReference type="GeneID" id="134290606"/>
<dbReference type="PANTHER" id="PTHR47331">
    <property type="entry name" value="PHD-TYPE DOMAIN-CONTAINING PROTEIN"/>
    <property type="match status" value="1"/>
</dbReference>
<accession>A0ABM1XT10</accession>
<proteinExistence type="predicted"/>
<dbReference type="InterPro" id="IPR012337">
    <property type="entry name" value="RNaseH-like_sf"/>
</dbReference>
<name>A0ABM1XT10_AEDAL</name>
<organism evidence="2 3">
    <name type="scientific">Aedes albopictus</name>
    <name type="common">Asian tiger mosquito</name>
    <name type="synonym">Stegomyia albopicta</name>
    <dbReference type="NCBI Taxonomy" id="7160"/>
    <lineage>
        <taxon>Eukaryota</taxon>
        <taxon>Metazoa</taxon>
        <taxon>Ecdysozoa</taxon>
        <taxon>Arthropoda</taxon>
        <taxon>Hexapoda</taxon>
        <taxon>Insecta</taxon>
        <taxon>Pterygota</taxon>
        <taxon>Neoptera</taxon>
        <taxon>Endopterygota</taxon>
        <taxon>Diptera</taxon>
        <taxon>Nematocera</taxon>
        <taxon>Culicoidea</taxon>
        <taxon>Culicidae</taxon>
        <taxon>Culicinae</taxon>
        <taxon>Aedini</taxon>
        <taxon>Aedes</taxon>
        <taxon>Stegomyia</taxon>
    </lineage>
</organism>
<keyword evidence="3" id="KW-1185">Reference proteome</keyword>
<evidence type="ECO:0000259" key="1">
    <source>
        <dbReference type="PROSITE" id="PS50994"/>
    </source>
</evidence>
<dbReference type="InterPro" id="IPR036397">
    <property type="entry name" value="RNaseH_sf"/>
</dbReference>
<protein>
    <recommendedName>
        <fullName evidence="1">Integrase catalytic domain-containing protein</fullName>
    </recommendedName>
</protein>
<feature type="domain" description="Integrase catalytic" evidence="1">
    <location>
        <begin position="618"/>
        <end position="821"/>
    </location>
</feature>
<dbReference type="InterPro" id="IPR041588">
    <property type="entry name" value="Integrase_H2C2"/>
</dbReference>
<dbReference type="PANTHER" id="PTHR47331:SF4">
    <property type="entry name" value="PEPTIDASE S1 DOMAIN-CONTAINING PROTEIN"/>
    <property type="match status" value="1"/>
</dbReference>
<evidence type="ECO:0000313" key="3">
    <source>
        <dbReference type="Proteomes" id="UP000069940"/>
    </source>
</evidence>